<name>A0A0D0AJJ1_9AGAM</name>
<reference evidence="2 3" key="1">
    <citation type="submission" date="2014-04" db="EMBL/GenBank/DDBJ databases">
        <authorList>
            <consortium name="DOE Joint Genome Institute"/>
            <person name="Kuo A."/>
            <person name="Ruytinx J."/>
            <person name="Rineau F."/>
            <person name="Colpaert J."/>
            <person name="Kohler A."/>
            <person name="Nagy L.G."/>
            <person name="Floudas D."/>
            <person name="Copeland A."/>
            <person name="Barry K.W."/>
            <person name="Cichocki N."/>
            <person name="Veneault-Fourrey C."/>
            <person name="LaButti K."/>
            <person name="Lindquist E.A."/>
            <person name="Lipzen A."/>
            <person name="Lundell T."/>
            <person name="Morin E."/>
            <person name="Murat C."/>
            <person name="Sun H."/>
            <person name="Tunlid A."/>
            <person name="Henrissat B."/>
            <person name="Grigoriev I.V."/>
            <person name="Hibbett D.S."/>
            <person name="Martin F."/>
            <person name="Nordberg H.P."/>
            <person name="Cantor M.N."/>
            <person name="Hua S.X."/>
        </authorList>
    </citation>
    <scope>NUCLEOTIDE SEQUENCE [LARGE SCALE GENOMIC DNA]</scope>
    <source>
        <strain evidence="2 3">UH-Slu-Lm8-n1</strain>
    </source>
</reference>
<evidence type="ECO:0000313" key="3">
    <source>
        <dbReference type="Proteomes" id="UP000054485"/>
    </source>
</evidence>
<reference evidence="3" key="2">
    <citation type="submission" date="2015-01" db="EMBL/GenBank/DDBJ databases">
        <title>Evolutionary Origins and Diversification of the Mycorrhizal Mutualists.</title>
        <authorList>
            <consortium name="DOE Joint Genome Institute"/>
            <consortium name="Mycorrhizal Genomics Consortium"/>
            <person name="Kohler A."/>
            <person name="Kuo A."/>
            <person name="Nagy L.G."/>
            <person name="Floudas D."/>
            <person name="Copeland A."/>
            <person name="Barry K.W."/>
            <person name="Cichocki N."/>
            <person name="Veneault-Fourrey C."/>
            <person name="LaButti K."/>
            <person name="Lindquist E.A."/>
            <person name="Lipzen A."/>
            <person name="Lundell T."/>
            <person name="Morin E."/>
            <person name="Murat C."/>
            <person name="Riley R."/>
            <person name="Ohm R."/>
            <person name="Sun H."/>
            <person name="Tunlid A."/>
            <person name="Henrissat B."/>
            <person name="Grigoriev I.V."/>
            <person name="Hibbett D.S."/>
            <person name="Martin F."/>
        </authorList>
    </citation>
    <scope>NUCLEOTIDE SEQUENCE [LARGE SCALE GENOMIC DNA]</scope>
    <source>
        <strain evidence="3">UH-Slu-Lm8-n1</strain>
    </source>
</reference>
<dbReference type="AlphaFoldDB" id="A0A0D0AJJ1"/>
<dbReference type="InParanoid" id="A0A0D0AJJ1"/>
<feature type="region of interest" description="Disordered" evidence="1">
    <location>
        <begin position="1"/>
        <end position="23"/>
    </location>
</feature>
<protein>
    <submittedName>
        <fullName evidence="2">Uncharacterized protein</fullName>
    </submittedName>
</protein>
<gene>
    <name evidence="2" type="ORF">CY34DRAFT_805427</name>
</gene>
<accession>A0A0D0AJJ1</accession>
<sequence>MVLCPSAGQSQLGSSRQRTTEQSAARVDIWRQNHHISQFLVDPIMSKRATTSFPPGCNQTIAYSSFASNSSKGLSLNLHRPQNIWVTA</sequence>
<dbReference type="HOGENOM" id="CLU_2470556_0_0_1"/>
<keyword evidence="3" id="KW-1185">Reference proteome</keyword>
<proteinExistence type="predicted"/>
<evidence type="ECO:0000256" key="1">
    <source>
        <dbReference type="SAM" id="MobiDB-lite"/>
    </source>
</evidence>
<feature type="compositionally biased region" description="Polar residues" evidence="1">
    <location>
        <begin position="7"/>
        <end position="23"/>
    </location>
</feature>
<organism evidence="2 3">
    <name type="scientific">Suillus luteus UH-Slu-Lm8-n1</name>
    <dbReference type="NCBI Taxonomy" id="930992"/>
    <lineage>
        <taxon>Eukaryota</taxon>
        <taxon>Fungi</taxon>
        <taxon>Dikarya</taxon>
        <taxon>Basidiomycota</taxon>
        <taxon>Agaricomycotina</taxon>
        <taxon>Agaricomycetes</taxon>
        <taxon>Agaricomycetidae</taxon>
        <taxon>Boletales</taxon>
        <taxon>Suillineae</taxon>
        <taxon>Suillaceae</taxon>
        <taxon>Suillus</taxon>
    </lineage>
</organism>
<dbReference type="EMBL" id="KN835251">
    <property type="protein sequence ID" value="KIK41991.1"/>
    <property type="molecule type" value="Genomic_DNA"/>
</dbReference>
<dbReference type="Proteomes" id="UP000054485">
    <property type="component" value="Unassembled WGS sequence"/>
</dbReference>
<evidence type="ECO:0000313" key="2">
    <source>
        <dbReference type="EMBL" id="KIK41991.1"/>
    </source>
</evidence>